<evidence type="ECO:0000256" key="1">
    <source>
        <dbReference type="SAM" id="Phobius"/>
    </source>
</evidence>
<evidence type="ECO:0000313" key="2">
    <source>
        <dbReference type="EnsemblMetazoa" id="ACUA021450-PA"/>
    </source>
</evidence>
<dbReference type="EMBL" id="AXCM01003537">
    <property type="status" value="NOT_ANNOTATED_CDS"/>
    <property type="molecule type" value="Genomic_DNA"/>
</dbReference>
<dbReference type="AlphaFoldDB" id="A0A182MLY7"/>
<keyword evidence="1" id="KW-1133">Transmembrane helix</keyword>
<dbReference type="VEuPathDB" id="VectorBase:ACUA021450"/>
<keyword evidence="3" id="KW-1185">Reference proteome</keyword>
<proteinExistence type="predicted"/>
<reference evidence="3" key="1">
    <citation type="submission" date="2013-09" db="EMBL/GenBank/DDBJ databases">
        <title>The Genome Sequence of Anopheles culicifacies species A.</title>
        <authorList>
            <consortium name="The Broad Institute Genomics Platform"/>
            <person name="Neafsey D.E."/>
            <person name="Besansky N."/>
            <person name="Howell P."/>
            <person name="Walton C."/>
            <person name="Young S.K."/>
            <person name="Zeng Q."/>
            <person name="Gargeya S."/>
            <person name="Fitzgerald M."/>
            <person name="Haas B."/>
            <person name="Abouelleil A."/>
            <person name="Allen A.W."/>
            <person name="Alvarado L."/>
            <person name="Arachchi H.M."/>
            <person name="Berlin A.M."/>
            <person name="Chapman S.B."/>
            <person name="Gainer-Dewar J."/>
            <person name="Goldberg J."/>
            <person name="Griggs A."/>
            <person name="Gujja S."/>
            <person name="Hansen M."/>
            <person name="Howarth C."/>
            <person name="Imamovic A."/>
            <person name="Ireland A."/>
            <person name="Larimer J."/>
            <person name="McCowan C."/>
            <person name="Murphy C."/>
            <person name="Pearson M."/>
            <person name="Poon T.W."/>
            <person name="Priest M."/>
            <person name="Roberts A."/>
            <person name="Saif S."/>
            <person name="Shea T."/>
            <person name="Sisk P."/>
            <person name="Sykes S."/>
            <person name="Wortman J."/>
            <person name="Nusbaum C."/>
            <person name="Birren B."/>
        </authorList>
    </citation>
    <scope>NUCLEOTIDE SEQUENCE [LARGE SCALE GENOMIC DNA]</scope>
    <source>
        <strain evidence="3">A-37</strain>
    </source>
</reference>
<dbReference type="Proteomes" id="UP000075883">
    <property type="component" value="Unassembled WGS sequence"/>
</dbReference>
<keyword evidence="1" id="KW-0812">Transmembrane</keyword>
<evidence type="ECO:0000313" key="3">
    <source>
        <dbReference type="Proteomes" id="UP000075883"/>
    </source>
</evidence>
<accession>A0A182MLY7</accession>
<keyword evidence="1" id="KW-0472">Membrane</keyword>
<name>A0A182MLY7_9DIPT</name>
<sequence>MQASAGHDAAAGPGTASECDMVLLTKQNCGVREMITYQSAIKALRHFCSVRLLRMVANILKRTLMLRRGHPKMDSARQFRIRFANGLLLAAIVAVVPNCLPAGSIFLFQRNAVASVPVQARKECGTERFCNRL</sequence>
<organism evidence="2 3">
    <name type="scientific">Anopheles culicifacies</name>
    <dbReference type="NCBI Taxonomy" id="139723"/>
    <lineage>
        <taxon>Eukaryota</taxon>
        <taxon>Metazoa</taxon>
        <taxon>Ecdysozoa</taxon>
        <taxon>Arthropoda</taxon>
        <taxon>Hexapoda</taxon>
        <taxon>Insecta</taxon>
        <taxon>Pterygota</taxon>
        <taxon>Neoptera</taxon>
        <taxon>Endopterygota</taxon>
        <taxon>Diptera</taxon>
        <taxon>Nematocera</taxon>
        <taxon>Culicoidea</taxon>
        <taxon>Culicidae</taxon>
        <taxon>Anophelinae</taxon>
        <taxon>Anopheles</taxon>
        <taxon>culicifacies species complex</taxon>
    </lineage>
</organism>
<reference evidence="2" key="2">
    <citation type="submission" date="2020-05" db="UniProtKB">
        <authorList>
            <consortium name="EnsemblMetazoa"/>
        </authorList>
    </citation>
    <scope>IDENTIFICATION</scope>
    <source>
        <strain evidence="2">A-37</strain>
    </source>
</reference>
<feature type="transmembrane region" description="Helical" evidence="1">
    <location>
        <begin position="87"/>
        <end position="108"/>
    </location>
</feature>
<dbReference type="EnsemblMetazoa" id="ACUA021450-RA">
    <property type="protein sequence ID" value="ACUA021450-PA"/>
    <property type="gene ID" value="ACUA021450"/>
</dbReference>
<protein>
    <submittedName>
        <fullName evidence="2">Uncharacterized protein</fullName>
    </submittedName>
</protein>